<keyword evidence="5 7" id="KW-0175">Coiled coil</keyword>
<evidence type="ECO:0000256" key="5">
    <source>
        <dbReference type="ARBA" id="ARBA00023054"/>
    </source>
</evidence>
<dbReference type="EMBL" id="UYSL01020668">
    <property type="protein sequence ID" value="VDL75656.1"/>
    <property type="molecule type" value="Genomic_DNA"/>
</dbReference>
<dbReference type="GO" id="GO:0000301">
    <property type="term" value="P:retrograde transport, vesicle recycling within Golgi"/>
    <property type="evidence" value="ECO:0007669"/>
    <property type="project" value="TreeGrafter"/>
</dbReference>
<dbReference type="GO" id="GO:0031985">
    <property type="term" value="C:Golgi cisterna"/>
    <property type="evidence" value="ECO:0007669"/>
    <property type="project" value="TreeGrafter"/>
</dbReference>
<dbReference type="OMA" id="AQLMVYN"/>
<dbReference type="PANTHER" id="PTHR13815:SF7">
    <property type="entry name" value="GOLGIN SUBFAMILY A MEMBER 5"/>
    <property type="match status" value="1"/>
</dbReference>
<dbReference type="Proteomes" id="UP000271162">
    <property type="component" value="Unassembled WGS sequence"/>
</dbReference>
<dbReference type="PANTHER" id="PTHR13815">
    <property type="entry name" value="GOLGIN-84"/>
    <property type="match status" value="1"/>
</dbReference>
<dbReference type="GO" id="GO:0000139">
    <property type="term" value="C:Golgi membrane"/>
    <property type="evidence" value="ECO:0007669"/>
    <property type="project" value="UniProtKB-SubCell"/>
</dbReference>
<organism evidence="12">
    <name type="scientific">Nippostrongylus brasiliensis</name>
    <name type="common">Rat hookworm</name>
    <dbReference type="NCBI Taxonomy" id="27835"/>
    <lineage>
        <taxon>Eukaryota</taxon>
        <taxon>Metazoa</taxon>
        <taxon>Ecdysozoa</taxon>
        <taxon>Nematoda</taxon>
        <taxon>Chromadorea</taxon>
        <taxon>Rhabditida</taxon>
        <taxon>Rhabditina</taxon>
        <taxon>Rhabditomorpha</taxon>
        <taxon>Strongyloidea</taxon>
        <taxon>Heligmosomidae</taxon>
        <taxon>Nippostrongylus</taxon>
    </lineage>
</organism>
<dbReference type="GO" id="GO:0007030">
    <property type="term" value="P:Golgi organization"/>
    <property type="evidence" value="ECO:0007669"/>
    <property type="project" value="InterPro"/>
</dbReference>
<keyword evidence="11" id="KW-1185">Reference proteome</keyword>
<evidence type="ECO:0000256" key="3">
    <source>
        <dbReference type="ARBA" id="ARBA00022989"/>
    </source>
</evidence>
<evidence type="ECO:0000256" key="1">
    <source>
        <dbReference type="ARBA" id="ARBA00004409"/>
    </source>
</evidence>
<gene>
    <name evidence="10" type="ORF">NBR_LOCUS12067</name>
</gene>
<dbReference type="InterPro" id="IPR019177">
    <property type="entry name" value="Golgin_subfamily_A_member_5"/>
</dbReference>
<evidence type="ECO:0000256" key="8">
    <source>
        <dbReference type="SAM" id="MobiDB-lite"/>
    </source>
</evidence>
<evidence type="ECO:0000313" key="12">
    <source>
        <dbReference type="WBParaSite" id="NBR_0001206601-mRNA-1"/>
    </source>
</evidence>
<feature type="transmembrane region" description="Helical" evidence="9">
    <location>
        <begin position="388"/>
        <end position="412"/>
    </location>
</feature>
<evidence type="ECO:0000313" key="11">
    <source>
        <dbReference type="Proteomes" id="UP000271162"/>
    </source>
</evidence>
<accession>A0A0N4Y7D7</accession>
<comment type="subcellular location">
    <subcellularLocation>
        <location evidence="1">Golgi apparatus membrane</location>
        <topology evidence="1">Single-pass type IV membrane protein</topology>
    </subcellularLocation>
</comment>
<proteinExistence type="predicted"/>
<keyword evidence="6 9" id="KW-0472">Membrane</keyword>
<feature type="region of interest" description="Disordered" evidence="8">
    <location>
        <begin position="48"/>
        <end position="81"/>
    </location>
</feature>
<evidence type="ECO:0000313" key="10">
    <source>
        <dbReference type="EMBL" id="VDL75656.1"/>
    </source>
</evidence>
<evidence type="ECO:0000256" key="2">
    <source>
        <dbReference type="ARBA" id="ARBA00022692"/>
    </source>
</evidence>
<dbReference type="WBParaSite" id="NBR_0001206601-mRNA-1">
    <property type="protein sequence ID" value="NBR_0001206601-mRNA-1"/>
    <property type="gene ID" value="NBR_0001206601"/>
</dbReference>
<feature type="coiled-coil region" evidence="7">
    <location>
        <begin position="90"/>
        <end position="117"/>
    </location>
</feature>
<protein>
    <submittedName>
        <fullName evidence="12">Golgin-84 (inferred by orthology to a C. elegans protein)</fullName>
    </submittedName>
</protein>
<reference evidence="10 11" key="2">
    <citation type="submission" date="2018-11" db="EMBL/GenBank/DDBJ databases">
        <authorList>
            <consortium name="Pathogen Informatics"/>
        </authorList>
    </citation>
    <scope>NUCLEOTIDE SEQUENCE [LARGE SCALE GENOMIC DNA]</scope>
</reference>
<name>A0A0N4Y7D7_NIPBR</name>
<dbReference type="Pfam" id="PF09787">
    <property type="entry name" value="Golgin_A5"/>
    <property type="match status" value="2"/>
</dbReference>
<dbReference type="AlphaFoldDB" id="A0A0N4Y7D7"/>
<feature type="coiled-coil region" evidence="7">
    <location>
        <begin position="141"/>
        <end position="292"/>
    </location>
</feature>
<keyword evidence="2 9" id="KW-0812">Transmembrane</keyword>
<evidence type="ECO:0000256" key="7">
    <source>
        <dbReference type="SAM" id="Coils"/>
    </source>
</evidence>
<keyword evidence="3 9" id="KW-1133">Transmembrane helix</keyword>
<evidence type="ECO:0000256" key="9">
    <source>
        <dbReference type="SAM" id="Phobius"/>
    </source>
</evidence>
<sequence>MSWITKVSDLAGKAEDLLNRLDQTTADTIQISERDRRDDQLIAMLNEEVGADAEDTRSRRSSGRSAISIQTTQSLASEQQPDISQIKSQLWAKESQVAAMRTKISELERKLTKRNDEFYELMAEKNMIEQRLSQQSNVDSVEELKLARKKAQEQRDVLHEECTQLKRKCMAHEEEVRAMGEQLRLAKFNLSENKKEFDQYKEKAQKILQAKEKLVDSLKAEQNVSDSGERVGHPLQAELEEMRVERDLARADLESAQLMVYNLRSEIEEMENQLREDQVKQSEQRRQYLEEKQSWHATVALLNEKVDCARIESEFVKQEMKRQNEDFAKKMELHEAEMRKSKSARETVIPIDPPSASLPIQHPAAKQAVTLLDSVMFKMISMLRNYPAARIFIAIYFILLHLWVFFIVLTYTPEVHYASGQMPGGGGAVGQKS</sequence>
<evidence type="ECO:0000256" key="4">
    <source>
        <dbReference type="ARBA" id="ARBA00023034"/>
    </source>
</evidence>
<keyword evidence="4" id="KW-0333">Golgi apparatus</keyword>
<evidence type="ECO:0000256" key="6">
    <source>
        <dbReference type="ARBA" id="ARBA00023136"/>
    </source>
</evidence>
<reference evidence="12" key="1">
    <citation type="submission" date="2017-02" db="UniProtKB">
        <authorList>
            <consortium name="WormBaseParasite"/>
        </authorList>
    </citation>
    <scope>IDENTIFICATION</scope>
</reference>
<feature type="compositionally biased region" description="Polar residues" evidence="8">
    <location>
        <begin position="67"/>
        <end position="81"/>
    </location>
</feature>
<dbReference type="STRING" id="27835.A0A0N4Y7D7"/>